<evidence type="ECO:0000313" key="2">
    <source>
        <dbReference type="EMBL" id="QPS09134.1"/>
    </source>
</evidence>
<reference evidence="1" key="2">
    <citation type="submission" date="2023-11" db="EMBL/GenBank/DDBJ databases">
        <title>Identification and selenium tolerance of Delftia acidovorans R3-25.</title>
        <authorList>
            <person name="Zhang S."/>
            <person name="Liu Y."/>
            <person name="Guo Y."/>
        </authorList>
    </citation>
    <scope>NUCLEOTIDE SEQUENCE</scope>
    <source>
        <strain evidence="1">R3-25</strain>
    </source>
</reference>
<organism evidence="2 3">
    <name type="scientific">Delftia acidovorans</name>
    <name type="common">Pseudomonas acidovorans</name>
    <name type="synonym">Comamonas acidovorans</name>
    <dbReference type="NCBI Taxonomy" id="80866"/>
    <lineage>
        <taxon>Bacteria</taxon>
        <taxon>Pseudomonadati</taxon>
        <taxon>Pseudomonadota</taxon>
        <taxon>Betaproteobacteria</taxon>
        <taxon>Burkholderiales</taxon>
        <taxon>Comamonadaceae</taxon>
        <taxon>Delftia</taxon>
    </lineage>
</organism>
<reference evidence="2 3" key="1">
    <citation type="submission" date="2020-12" db="EMBL/GenBank/DDBJ databases">
        <title>FDA dAtabase for Regulatory Grade micrObial Sequences (FDA-ARGOS): Supporting development and validation of Infectious Disease Dx tests.</title>
        <authorList>
            <person name="Sproer C."/>
            <person name="Gronow S."/>
            <person name="Severitt S."/>
            <person name="Schroder I."/>
            <person name="Tallon L."/>
            <person name="Sadzewicz L."/>
            <person name="Zhao X."/>
            <person name="Boylan J."/>
            <person name="Ott S."/>
            <person name="Bowen H."/>
            <person name="Vavikolanu K."/>
            <person name="Mehta A."/>
            <person name="Aluvathingal J."/>
            <person name="Nadendla S."/>
            <person name="Lowell S."/>
            <person name="Myers T."/>
            <person name="Yan Y."/>
            <person name="Sichtig H."/>
        </authorList>
    </citation>
    <scope>NUCLEOTIDE SEQUENCE [LARGE SCALE GENOMIC DNA]</scope>
    <source>
        <strain evidence="2 3">FDAARGOS_909</strain>
    </source>
</reference>
<protein>
    <submittedName>
        <fullName evidence="2">Plasmid stabilization protein</fullName>
    </submittedName>
</protein>
<gene>
    <name evidence="2" type="ORF">I6G66_03535</name>
    <name evidence="1" type="ORF">SGN30_14315</name>
</gene>
<name>A0A7T2S576_DELAC</name>
<dbReference type="Proteomes" id="UP000594778">
    <property type="component" value="Chromosome"/>
</dbReference>
<dbReference type="RefSeq" id="WP_197956170.1">
    <property type="nucleotide sequence ID" value="NZ_CP065668.1"/>
</dbReference>
<evidence type="ECO:0000313" key="1">
    <source>
        <dbReference type="EMBL" id="MDX4954587.1"/>
    </source>
</evidence>
<dbReference type="Gene3D" id="6.20.450.20">
    <property type="match status" value="1"/>
</dbReference>
<dbReference type="Proteomes" id="UP001287445">
    <property type="component" value="Unassembled WGS sequence"/>
</dbReference>
<sequence>MTTTTHYENANFLRELAENLPRILPTSGSDKMELLQRLADEELAQAEYDDWVRAKVAAARSDNQTGMSTDQVRQLLQDRAEELRGGA</sequence>
<dbReference type="AlphaFoldDB" id="A0A7T2S576"/>
<accession>A0A7T2S576</accession>
<proteinExistence type="predicted"/>
<dbReference type="EMBL" id="CP065668">
    <property type="protein sequence ID" value="QPS09134.1"/>
    <property type="molecule type" value="Genomic_DNA"/>
</dbReference>
<evidence type="ECO:0000313" key="3">
    <source>
        <dbReference type="Proteomes" id="UP000594778"/>
    </source>
</evidence>
<dbReference type="EMBL" id="JAWWMZ010000004">
    <property type="protein sequence ID" value="MDX4954587.1"/>
    <property type="molecule type" value="Genomic_DNA"/>
</dbReference>